<organism evidence="2">
    <name type="scientific">gut metagenome</name>
    <dbReference type="NCBI Taxonomy" id="749906"/>
    <lineage>
        <taxon>unclassified sequences</taxon>
        <taxon>metagenomes</taxon>
        <taxon>organismal metagenomes</taxon>
    </lineage>
</organism>
<dbReference type="EMBL" id="AMCI01004456">
    <property type="protein sequence ID" value="EJW98050.1"/>
    <property type="molecule type" value="Genomic_DNA"/>
</dbReference>
<keyword evidence="1" id="KW-1133">Transmembrane helix</keyword>
<sequence>MYRYGYWGMDPTYLLLVIGMLLSLAASAKLRSTFSK</sequence>
<protein>
    <submittedName>
        <fullName evidence="2">Secreted protein</fullName>
    </submittedName>
</protein>
<gene>
    <name evidence="2" type="ORF">EVA_13843</name>
</gene>
<reference evidence="2" key="1">
    <citation type="journal article" date="2012" name="PLoS ONE">
        <title>Gene sets for utilization of primary and secondary nutrition supplies in the distal gut of endangered iberian lynx.</title>
        <authorList>
            <person name="Alcaide M."/>
            <person name="Messina E."/>
            <person name="Richter M."/>
            <person name="Bargiela R."/>
            <person name="Peplies J."/>
            <person name="Huws S.A."/>
            <person name="Newbold C.J."/>
            <person name="Golyshin P.N."/>
            <person name="Simon M.A."/>
            <person name="Lopez G."/>
            <person name="Yakimov M.M."/>
            <person name="Ferrer M."/>
        </authorList>
    </citation>
    <scope>NUCLEOTIDE SEQUENCE</scope>
</reference>
<dbReference type="AlphaFoldDB" id="J9CDN8"/>
<proteinExistence type="predicted"/>
<keyword evidence="1" id="KW-0472">Membrane</keyword>
<feature type="transmembrane region" description="Helical" evidence="1">
    <location>
        <begin position="12"/>
        <end position="30"/>
    </location>
</feature>
<comment type="caution">
    <text evidence="2">The sequence shown here is derived from an EMBL/GenBank/DDBJ whole genome shotgun (WGS) entry which is preliminary data.</text>
</comment>
<name>J9CDN8_9ZZZZ</name>
<feature type="non-terminal residue" evidence="2">
    <location>
        <position position="36"/>
    </location>
</feature>
<accession>J9CDN8</accession>
<evidence type="ECO:0000256" key="1">
    <source>
        <dbReference type="SAM" id="Phobius"/>
    </source>
</evidence>
<evidence type="ECO:0000313" key="2">
    <source>
        <dbReference type="EMBL" id="EJW98050.1"/>
    </source>
</evidence>
<keyword evidence="1" id="KW-0812">Transmembrane</keyword>